<dbReference type="GO" id="GO:0006508">
    <property type="term" value="P:proteolysis"/>
    <property type="evidence" value="ECO:0007669"/>
    <property type="project" value="UniProtKB-KW"/>
</dbReference>
<dbReference type="GO" id="GO:0008233">
    <property type="term" value="F:peptidase activity"/>
    <property type="evidence" value="ECO:0007669"/>
    <property type="project" value="UniProtKB-KW"/>
</dbReference>
<keyword evidence="2" id="KW-0645">Protease</keyword>
<dbReference type="RefSeq" id="WP_251517959.1">
    <property type="nucleotide sequence ID" value="NZ_JAMBON010000090.1"/>
</dbReference>
<keyword evidence="2" id="KW-0378">Hydrolase</keyword>
<dbReference type="Proteomes" id="UP001597221">
    <property type="component" value="Unassembled WGS sequence"/>
</dbReference>
<keyword evidence="3" id="KW-1185">Reference proteome</keyword>
<dbReference type="InterPro" id="IPR018728">
    <property type="entry name" value="DUF2268"/>
</dbReference>
<evidence type="ECO:0000313" key="2">
    <source>
        <dbReference type="EMBL" id="MFD1608448.1"/>
    </source>
</evidence>
<comment type="caution">
    <text evidence="2">The sequence shown here is derived from an EMBL/GenBank/DDBJ whole genome shotgun (WGS) entry which is preliminary data.</text>
</comment>
<dbReference type="Pfam" id="PF10026">
    <property type="entry name" value="DUF2268"/>
    <property type="match status" value="1"/>
</dbReference>
<name>A0ABW4HST1_9BACI</name>
<sequence>MDNIEMINLVPKFLSFYKKVNSSVVDEETRWSLWKEHYNFAAVPPGEKGMQMARNLLDNAWNKYRDNLLVIEEWTPEKEKVYDYLKKIKTLFGYEETINLVIIYFVGAFENNAFVAPYDKNRLALCLPIENGSSNIMLAHELTHIVHSNTADLSADWERTIASTIIQEGLATQVSKFLVPGNPDEDYIEHKNGWFESCKQNRINILKGIYSYLDDSSSETVTKFTFGTGTTNTEREAYYVGWEVVEHLLERGLTFEEIANIQEKDIPNFIREFYPGLLEWSRRHV</sequence>
<dbReference type="EMBL" id="JBHUDE010000092">
    <property type="protein sequence ID" value="MFD1608448.1"/>
    <property type="molecule type" value="Genomic_DNA"/>
</dbReference>
<reference evidence="3" key="1">
    <citation type="journal article" date="2019" name="Int. J. Syst. Evol. Microbiol.">
        <title>The Global Catalogue of Microorganisms (GCM) 10K type strain sequencing project: providing services to taxonomists for standard genome sequencing and annotation.</title>
        <authorList>
            <consortium name="The Broad Institute Genomics Platform"/>
            <consortium name="The Broad Institute Genome Sequencing Center for Infectious Disease"/>
            <person name="Wu L."/>
            <person name="Ma J."/>
        </authorList>
    </citation>
    <scope>NUCLEOTIDE SEQUENCE [LARGE SCALE GENOMIC DNA]</scope>
    <source>
        <strain evidence="3">CGMCC 1.12376</strain>
    </source>
</reference>
<proteinExistence type="predicted"/>
<organism evidence="2 3">
    <name type="scientific">Oceanobacillus luteolus</name>
    <dbReference type="NCBI Taxonomy" id="1274358"/>
    <lineage>
        <taxon>Bacteria</taxon>
        <taxon>Bacillati</taxon>
        <taxon>Bacillota</taxon>
        <taxon>Bacilli</taxon>
        <taxon>Bacillales</taxon>
        <taxon>Bacillaceae</taxon>
        <taxon>Oceanobacillus</taxon>
    </lineage>
</organism>
<feature type="domain" description="DUF2268" evidence="1">
    <location>
        <begin position="136"/>
        <end position="266"/>
    </location>
</feature>
<gene>
    <name evidence="2" type="ORF">ACFSBH_12405</name>
</gene>
<evidence type="ECO:0000313" key="3">
    <source>
        <dbReference type="Proteomes" id="UP001597221"/>
    </source>
</evidence>
<accession>A0ABW4HST1</accession>
<protein>
    <submittedName>
        <fullName evidence="2">DUF2268 domain-containing putative Zn-dependent protease</fullName>
    </submittedName>
</protein>
<evidence type="ECO:0000259" key="1">
    <source>
        <dbReference type="Pfam" id="PF10026"/>
    </source>
</evidence>